<organism evidence="8 9">
    <name type="scientific">Triticum aestivum</name>
    <name type="common">Wheat</name>
    <dbReference type="NCBI Taxonomy" id="4565"/>
    <lineage>
        <taxon>Eukaryota</taxon>
        <taxon>Viridiplantae</taxon>
        <taxon>Streptophyta</taxon>
        <taxon>Embryophyta</taxon>
        <taxon>Tracheophyta</taxon>
        <taxon>Spermatophyta</taxon>
        <taxon>Magnoliopsida</taxon>
        <taxon>Liliopsida</taxon>
        <taxon>Poales</taxon>
        <taxon>Poaceae</taxon>
        <taxon>BOP clade</taxon>
        <taxon>Pooideae</taxon>
        <taxon>Triticodae</taxon>
        <taxon>Triticeae</taxon>
        <taxon>Triticinae</taxon>
        <taxon>Triticum</taxon>
    </lineage>
</organism>
<dbReference type="Pfam" id="PF00201">
    <property type="entry name" value="UDPGT"/>
    <property type="match status" value="1"/>
</dbReference>
<evidence type="ECO:0000256" key="5">
    <source>
        <dbReference type="ARBA" id="ARBA00058521"/>
    </source>
</evidence>
<evidence type="ECO:0000256" key="4">
    <source>
        <dbReference type="ARBA" id="ARBA00022679"/>
    </source>
</evidence>
<keyword evidence="3 6" id="KW-0328">Glycosyltransferase</keyword>
<dbReference type="Gene3D" id="3.40.50.2000">
    <property type="entry name" value="Glycogen Phosphorylase B"/>
    <property type="match status" value="2"/>
</dbReference>
<dbReference type="GO" id="GO:0008194">
    <property type="term" value="F:UDP-glycosyltransferase activity"/>
    <property type="evidence" value="ECO:0007669"/>
    <property type="project" value="InterPro"/>
</dbReference>
<dbReference type="CDD" id="cd03784">
    <property type="entry name" value="GT1_Gtf-like"/>
    <property type="match status" value="1"/>
</dbReference>
<dbReference type="EC" id="2.4.1.-" evidence="7"/>
<accession>A0A7H4LEA8</accession>
<comment type="function">
    <text evidence="5">Involved in the detoxification of the Fusarium mycotoxin deoxynivalenol by the transfer of glucose from UDP-D-glucose to the hydroxyl group at C-3, forming deoxynivalenol-3-O-beta-D-glucoside.</text>
</comment>
<dbReference type="Proteomes" id="UP000280104">
    <property type="component" value="Chromosome II"/>
</dbReference>
<dbReference type="InterPro" id="IPR002213">
    <property type="entry name" value="UDP_glucos_trans"/>
</dbReference>
<evidence type="ECO:0000256" key="2">
    <source>
        <dbReference type="ARBA" id="ARBA00022575"/>
    </source>
</evidence>
<gene>
    <name evidence="8" type="ORF">CAMPLR22A2D_LOCUS1547</name>
</gene>
<reference evidence="8 9" key="1">
    <citation type="submission" date="2018-05" db="EMBL/GenBank/DDBJ databases">
        <authorList>
            <person name="Thind KAUR A."/>
        </authorList>
    </citation>
    <scope>NUCLEOTIDE SEQUENCE [LARGE SCALE GENOMIC DNA]</scope>
</reference>
<dbReference type="PANTHER" id="PTHR11926:SF715">
    <property type="entry name" value="OS04G0204000 PROTEIN"/>
    <property type="match status" value="1"/>
</dbReference>
<keyword evidence="2" id="KW-0216">Detoxification</keyword>
<dbReference type="AlphaFoldDB" id="A0A7H4LEA8"/>
<evidence type="ECO:0000256" key="3">
    <source>
        <dbReference type="ARBA" id="ARBA00022676"/>
    </source>
</evidence>
<keyword evidence="4 6" id="KW-0808">Transferase</keyword>
<evidence type="ECO:0000313" key="8">
    <source>
        <dbReference type="EMBL" id="SPT16946.1"/>
    </source>
</evidence>
<name>A0A7H4LEA8_WHEAT</name>
<dbReference type="PROSITE" id="PS00375">
    <property type="entry name" value="UDPGT"/>
    <property type="match status" value="1"/>
</dbReference>
<evidence type="ECO:0000313" key="9">
    <source>
        <dbReference type="Proteomes" id="UP000280104"/>
    </source>
</evidence>
<dbReference type="PANTHER" id="PTHR11926">
    <property type="entry name" value="GLUCOSYL/GLUCURONOSYL TRANSFERASES"/>
    <property type="match status" value="1"/>
</dbReference>
<protein>
    <recommendedName>
        <fullName evidence="7">Glycosyltransferase</fullName>
        <ecNumber evidence="7">2.4.1.-</ecNumber>
    </recommendedName>
</protein>
<dbReference type="EMBL" id="LS480641">
    <property type="protein sequence ID" value="SPT16946.1"/>
    <property type="molecule type" value="Genomic_DNA"/>
</dbReference>
<dbReference type="GO" id="GO:0098754">
    <property type="term" value="P:detoxification"/>
    <property type="evidence" value="ECO:0007669"/>
    <property type="project" value="UniProtKB-ARBA"/>
</dbReference>
<evidence type="ECO:0000256" key="1">
    <source>
        <dbReference type="ARBA" id="ARBA00009995"/>
    </source>
</evidence>
<sequence length="431" mass="46991">MESATTSSGDEHRGGAHVLLVPLPAQGHMNPMLQLGRRLAYHGLRPTLAATRYVLSTGQPPGDPFRVAAFSDGFDAGGMASCPDPVEYCRRAEAVGSETLAQVIAAETLAGRAPSVMVYDPHMSWAPRVAKAAGVPTAAFMSQSCAVDLIYGEAWAGRAPLPMADGSAQRRRGAVSVDLGPEDLSPFLVSPELYPKYLDVSIRQFEGLEDAGDVLVNSFRDLEPQEAEYMESRWRAKTVGPTLPSFFLDDGRLPSNKAYGVSFFSSDAPCMAWLDRPFLWVVRSNEAQKISEELHGRCKENGLIVPWCPQLEVLAHKATGCFLTHCGWNSTTEALVAGVPMVAMPRSADQPTTAKYVESAWGIGVGMHTDEKGLVRREEVERCIRKVMDGEGKVEYRKNATKWMKMAKEAMQEGGSSDKNIAEFAAKYLSR</sequence>
<dbReference type="SUPFAM" id="SSF53756">
    <property type="entry name" value="UDP-Glycosyltransferase/glycogen phosphorylase"/>
    <property type="match status" value="1"/>
</dbReference>
<proteinExistence type="inferred from homology"/>
<evidence type="ECO:0000256" key="7">
    <source>
        <dbReference type="RuleBase" id="RU362057"/>
    </source>
</evidence>
<comment type="similarity">
    <text evidence="1 6">Belongs to the UDP-glycosyltransferase family.</text>
</comment>
<dbReference type="FunFam" id="3.40.50.2000:FF:000057">
    <property type="entry name" value="Glycosyltransferase"/>
    <property type="match status" value="1"/>
</dbReference>
<dbReference type="InterPro" id="IPR035595">
    <property type="entry name" value="UDP_glycos_trans_CS"/>
</dbReference>
<evidence type="ECO:0000256" key="6">
    <source>
        <dbReference type="RuleBase" id="RU003718"/>
    </source>
</evidence>